<evidence type="ECO:0000313" key="2">
    <source>
        <dbReference type="EMBL" id="TPX48957.1"/>
    </source>
</evidence>
<protein>
    <recommendedName>
        <fullName evidence="4">Asteroid domain-containing protein</fullName>
    </recommendedName>
</protein>
<gene>
    <name evidence="2" type="ORF">SeLEV6574_g01732</name>
</gene>
<dbReference type="EMBL" id="QEAM01000042">
    <property type="protein sequence ID" value="TPX48957.1"/>
    <property type="molecule type" value="Genomic_DNA"/>
</dbReference>
<accession>A0A507DC61</accession>
<sequence>MKQAADDGRKRMPKSFYEKLDRLTRRSFLVNDDVSTDLTAALEAEFKVEKAPGEADVYIGRVATDLDIVVSGDSDVFCYRNVKTMVRPTRHRGQYVFDVLDKSLALRKMKLSADDLVVLAVVSGNDYESNIPGKAIVTNVKIFQKIKEKGDFSKEEMLKKYLFLCQSDRNFNVAKGVFFNCGEGKVLDPLDRSKGQEKRDKSFSRISEARASLVANRGNRGNNYLLKAHWTPNPFRPLQSVGEVPRYTYSTIDRTTPMKCPVPPILKASPKVVEFDSDKYEEVKEVPKAKAVRASSKAKAKRAPSGRSSRTKTVDDDISDGPEKSEKNFPEATRAIASLSQRCGGYRTIHVGHLRGHVCIDQKEIIARRINDAVGIVNRARAIAERATEMLIEGVCSSNQDTNLLLQLTHGGKGGANYWQNLLRMIVNGTIGARVGSEHRPILENVQALCVDPSETR</sequence>
<dbReference type="OrthoDB" id="2403973at2759"/>
<organism evidence="2 3">
    <name type="scientific">Synchytrium endobioticum</name>
    <dbReference type="NCBI Taxonomy" id="286115"/>
    <lineage>
        <taxon>Eukaryota</taxon>
        <taxon>Fungi</taxon>
        <taxon>Fungi incertae sedis</taxon>
        <taxon>Chytridiomycota</taxon>
        <taxon>Chytridiomycota incertae sedis</taxon>
        <taxon>Chytridiomycetes</taxon>
        <taxon>Synchytriales</taxon>
        <taxon>Synchytriaceae</taxon>
        <taxon>Synchytrium</taxon>
    </lineage>
</organism>
<feature type="region of interest" description="Disordered" evidence="1">
    <location>
        <begin position="288"/>
        <end position="328"/>
    </location>
</feature>
<comment type="caution">
    <text evidence="2">The sequence shown here is derived from an EMBL/GenBank/DDBJ whole genome shotgun (WGS) entry which is preliminary data.</text>
</comment>
<reference evidence="2 3" key="1">
    <citation type="journal article" date="2019" name="Sci. Rep.">
        <title>Comparative genomics of chytrid fungi reveal insights into the obligate biotrophic and pathogenic lifestyle of Synchytrium endobioticum.</title>
        <authorList>
            <person name="van de Vossenberg B.T.L.H."/>
            <person name="Warris S."/>
            <person name="Nguyen H.D.T."/>
            <person name="van Gent-Pelzer M.P.E."/>
            <person name="Joly D.L."/>
            <person name="van de Geest H.C."/>
            <person name="Bonants P.J.M."/>
            <person name="Smith D.S."/>
            <person name="Levesque C.A."/>
            <person name="van der Lee T.A.J."/>
        </authorList>
    </citation>
    <scope>NUCLEOTIDE SEQUENCE [LARGE SCALE GENOMIC DNA]</scope>
    <source>
        <strain evidence="2 3">LEV6574</strain>
    </source>
</reference>
<dbReference type="AlphaFoldDB" id="A0A507DC61"/>
<proteinExistence type="predicted"/>
<dbReference type="VEuPathDB" id="FungiDB:SeMB42_g05839"/>
<evidence type="ECO:0000256" key="1">
    <source>
        <dbReference type="SAM" id="MobiDB-lite"/>
    </source>
</evidence>
<evidence type="ECO:0000313" key="3">
    <source>
        <dbReference type="Proteomes" id="UP000320475"/>
    </source>
</evidence>
<dbReference type="InterPro" id="IPR029060">
    <property type="entry name" value="PIN-like_dom_sf"/>
</dbReference>
<name>A0A507DC61_9FUNG</name>
<dbReference type="Proteomes" id="UP000320475">
    <property type="component" value="Unassembled WGS sequence"/>
</dbReference>
<dbReference type="SUPFAM" id="SSF88723">
    <property type="entry name" value="PIN domain-like"/>
    <property type="match status" value="1"/>
</dbReference>
<evidence type="ECO:0008006" key="4">
    <source>
        <dbReference type="Google" id="ProtNLM"/>
    </source>
</evidence>